<reference evidence="10" key="1">
    <citation type="submission" date="2021-02" db="EMBL/GenBank/DDBJ databases">
        <authorList>
            <person name="Nowell W R."/>
        </authorList>
    </citation>
    <scope>NUCLEOTIDE SEQUENCE</scope>
</reference>
<evidence type="ECO:0000313" key="12">
    <source>
        <dbReference type="Proteomes" id="UP000663852"/>
    </source>
</evidence>
<dbReference type="EMBL" id="CAJNOR010003878">
    <property type="protein sequence ID" value="CAF1455898.1"/>
    <property type="molecule type" value="Genomic_DNA"/>
</dbReference>
<evidence type="ECO:0000256" key="5">
    <source>
        <dbReference type="ARBA" id="ARBA00022792"/>
    </source>
</evidence>
<evidence type="ECO:0000256" key="8">
    <source>
        <dbReference type="RuleBase" id="RU368008"/>
    </source>
</evidence>
<dbReference type="GO" id="GO:0005471">
    <property type="term" value="F:ATP:ADP antiporter activity"/>
    <property type="evidence" value="ECO:0007669"/>
    <property type="project" value="UniProtKB-UniRule"/>
</dbReference>
<keyword evidence="5" id="KW-0999">Mitochondrion inner membrane</keyword>
<keyword evidence="4" id="KW-0677">Repeat</keyword>
<evidence type="ECO:0000313" key="9">
    <source>
        <dbReference type="EMBL" id="CAF1455898.1"/>
    </source>
</evidence>
<comment type="caution">
    <text evidence="10">The sequence shown here is derived from an EMBL/GenBank/DDBJ whole genome shotgun (WGS) entry which is preliminary data.</text>
</comment>
<dbReference type="PANTHER" id="PTHR45635:SF14">
    <property type="entry name" value="ADP_ATP TRANSLOCASE"/>
    <property type="match status" value="1"/>
</dbReference>
<evidence type="ECO:0000256" key="1">
    <source>
        <dbReference type="ARBA" id="ARBA00004448"/>
    </source>
</evidence>
<evidence type="ECO:0000256" key="2">
    <source>
        <dbReference type="ARBA" id="ARBA00006375"/>
    </source>
</evidence>
<keyword evidence="3 8" id="KW-0813">Transport</keyword>
<dbReference type="GO" id="GO:0005743">
    <property type="term" value="C:mitochondrial inner membrane"/>
    <property type="evidence" value="ECO:0007669"/>
    <property type="project" value="UniProtKB-SubCell"/>
</dbReference>
<proteinExistence type="inferred from homology"/>
<organism evidence="10 12">
    <name type="scientific">Adineta ricciae</name>
    <name type="common">Rotifer</name>
    <dbReference type="NCBI Taxonomy" id="249248"/>
    <lineage>
        <taxon>Eukaryota</taxon>
        <taxon>Metazoa</taxon>
        <taxon>Spiralia</taxon>
        <taxon>Gnathifera</taxon>
        <taxon>Rotifera</taxon>
        <taxon>Eurotatoria</taxon>
        <taxon>Bdelloidea</taxon>
        <taxon>Adinetida</taxon>
        <taxon>Adinetidae</taxon>
        <taxon>Adineta</taxon>
    </lineage>
</organism>
<accession>A0A815QSV9</accession>
<comment type="subunit">
    <text evidence="8">Monomer.</text>
</comment>
<evidence type="ECO:0000313" key="11">
    <source>
        <dbReference type="Proteomes" id="UP000663828"/>
    </source>
</evidence>
<comment type="similarity">
    <text evidence="2 8">Belongs to the mitochondrial carrier (TC 2.A.29) family.</text>
</comment>
<keyword evidence="6" id="KW-0812">Transmembrane</keyword>
<name>A0A815QSV9_ADIRI</name>
<evidence type="ECO:0000256" key="3">
    <source>
        <dbReference type="ARBA" id="ARBA00022448"/>
    </source>
</evidence>
<dbReference type="Proteomes" id="UP000663828">
    <property type="component" value="Unassembled WGS sequence"/>
</dbReference>
<dbReference type="GO" id="GO:0140021">
    <property type="term" value="P:mitochondrial ADP transmembrane transport"/>
    <property type="evidence" value="ECO:0007669"/>
    <property type="project" value="InterPro"/>
</dbReference>
<evidence type="ECO:0000256" key="4">
    <source>
        <dbReference type="ARBA" id="ARBA00022737"/>
    </source>
</evidence>
<comment type="subcellular location">
    <subcellularLocation>
        <location evidence="8">Membrane</location>
        <topology evidence="8">Multi-pass membrane protein</topology>
    </subcellularLocation>
    <subcellularLocation>
        <location evidence="1">Mitochondrion inner membrane</location>
        <topology evidence="1">Multi-pass membrane protein</topology>
    </subcellularLocation>
</comment>
<dbReference type="EMBL" id="CAJNOJ010000495">
    <property type="protein sequence ID" value="CAF1467906.1"/>
    <property type="molecule type" value="Genomic_DNA"/>
</dbReference>
<dbReference type="GO" id="GO:1990544">
    <property type="term" value="P:mitochondrial ATP transmembrane transport"/>
    <property type="evidence" value="ECO:0007669"/>
    <property type="project" value="InterPro"/>
</dbReference>
<evidence type="ECO:0000313" key="10">
    <source>
        <dbReference type="EMBL" id="CAF1467906.1"/>
    </source>
</evidence>
<comment type="function">
    <text evidence="8">Catalyzes the exchange of ADP and ATP across the membrane.</text>
</comment>
<dbReference type="InterPro" id="IPR002113">
    <property type="entry name" value="ADT_euk_type"/>
</dbReference>
<keyword evidence="11" id="KW-1185">Reference proteome</keyword>
<dbReference type="GO" id="GO:1901029">
    <property type="term" value="P:negative regulation of mitochondrial outer membrane permeabilization involved in apoptotic signaling pathway"/>
    <property type="evidence" value="ECO:0007669"/>
    <property type="project" value="TreeGrafter"/>
</dbReference>
<sequence length="72" mass="7615">MLMTSGLAVRYKGSIDCIVYDIRNESVTSSLLKGTGSNIVRGIEGTGVLVGLDKLVQFYTGTKVDTNTSGGR</sequence>
<keyword evidence="6" id="KW-1133">Transmembrane helix</keyword>
<keyword evidence="7" id="KW-0496">Mitochondrion</keyword>
<evidence type="ECO:0000256" key="6">
    <source>
        <dbReference type="ARBA" id="ARBA00022989"/>
    </source>
</evidence>
<evidence type="ECO:0000256" key="7">
    <source>
        <dbReference type="ARBA" id="ARBA00023128"/>
    </source>
</evidence>
<dbReference type="AlphaFoldDB" id="A0A815QSV9"/>
<dbReference type="OrthoDB" id="270584at2759"/>
<dbReference type="PANTHER" id="PTHR45635">
    <property type="entry name" value="ADP,ATP CARRIER PROTEIN 1-RELATED-RELATED"/>
    <property type="match status" value="1"/>
</dbReference>
<protein>
    <recommendedName>
        <fullName evidence="8">ADP/ATP translocase</fullName>
    </recommendedName>
    <alternativeName>
        <fullName evidence="8">ADP,ATP carrier protein</fullName>
    </alternativeName>
</protein>
<keyword evidence="6" id="KW-0472">Membrane</keyword>
<dbReference type="Proteomes" id="UP000663852">
    <property type="component" value="Unassembled WGS sequence"/>
</dbReference>
<gene>
    <name evidence="10" type="ORF">EDS130_LOCUS40592</name>
    <name evidence="9" type="ORF">XAT740_LOCUS37148</name>
</gene>